<proteinExistence type="predicted"/>
<dbReference type="Pfam" id="PF12937">
    <property type="entry name" value="F-box-like"/>
    <property type="match status" value="1"/>
</dbReference>
<dbReference type="Proteomes" id="UP000759537">
    <property type="component" value="Unassembled WGS sequence"/>
</dbReference>
<evidence type="ECO:0000259" key="1">
    <source>
        <dbReference type="Pfam" id="PF12937"/>
    </source>
</evidence>
<feature type="domain" description="F-box" evidence="1">
    <location>
        <begin position="4"/>
        <end position="48"/>
    </location>
</feature>
<dbReference type="InterPro" id="IPR032675">
    <property type="entry name" value="LRR_dom_sf"/>
</dbReference>
<protein>
    <recommendedName>
        <fullName evidence="1">F-box domain-containing protein</fullName>
    </recommendedName>
</protein>
<comment type="caution">
    <text evidence="2">The sequence shown here is derived from an EMBL/GenBank/DDBJ whole genome shotgun (WGS) entry which is preliminary data.</text>
</comment>
<dbReference type="AlphaFoldDB" id="A0A9P5JYU2"/>
<keyword evidence="3" id="KW-1185">Reference proteome</keyword>
<organism evidence="2 3">
    <name type="scientific">Russula ochroleuca</name>
    <dbReference type="NCBI Taxonomy" id="152965"/>
    <lineage>
        <taxon>Eukaryota</taxon>
        <taxon>Fungi</taxon>
        <taxon>Dikarya</taxon>
        <taxon>Basidiomycota</taxon>
        <taxon>Agaricomycotina</taxon>
        <taxon>Agaricomycetes</taxon>
        <taxon>Russulales</taxon>
        <taxon>Russulaceae</taxon>
        <taxon>Russula</taxon>
    </lineage>
</organism>
<reference evidence="2" key="2">
    <citation type="journal article" date="2020" name="Nat. Commun.">
        <title>Large-scale genome sequencing of mycorrhizal fungi provides insights into the early evolution of symbiotic traits.</title>
        <authorList>
            <person name="Miyauchi S."/>
            <person name="Kiss E."/>
            <person name="Kuo A."/>
            <person name="Drula E."/>
            <person name="Kohler A."/>
            <person name="Sanchez-Garcia M."/>
            <person name="Morin E."/>
            <person name="Andreopoulos B."/>
            <person name="Barry K.W."/>
            <person name="Bonito G."/>
            <person name="Buee M."/>
            <person name="Carver A."/>
            <person name="Chen C."/>
            <person name="Cichocki N."/>
            <person name="Clum A."/>
            <person name="Culley D."/>
            <person name="Crous P.W."/>
            <person name="Fauchery L."/>
            <person name="Girlanda M."/>
            <person name="Hayes R.D."/>
            <person name="Keri Z."/>
            <person name="LaButti K."/>
            <person name="Lipzen A."/>
            <person name="Lombard V."/>
            <person name="Magnuson J."/>
            <person name="Maillard F."/>
            <person name="Murat C."/>
            <person name="Nolan M."/>
            <person name="Ohm R.A."/>
            <person name="Pangilinan J."/>
            <person name="Pereira M.F."/>
            <person name="Perotto S."/>
            <person name="Peter M."/>
            <person name="Pfister S."/>
            <person name="Riley R."/>
            <person name="Sitrit Y."/>
            <person name="Stielow J.B."/>
            <person name="Szollosi G."/>
            <person name="Zifcakova L."/>
            <person name="Stursova M."/>
            <person name="Spatafora J.W."/>
            <person name="Tedersoo L."/>
            <person name="Vaario L.M."/>
            <person name="Yamada A."/>
            <person name="Yan M."/>
            <person name="Wang P."/>
            <person name="Xu J."/>
            <person name="Bruns T."/>
            <person name="Baldrian P."/>
            <person name="Vilgalys R."/>
            <person name="Dunand C."/>
            <person name="Henrissat B."/>
            <person name="Grigoriev I.V."/>
            <person name="Hibbett D."/>
            <person name="Nagy L.G."/>
            <person name="Martin F.M."/>
        </authorList>
    </citation>
    <scope>NUCLEOTIDE SEQUENCE</scope>
    <source>
        <strain evidence="2">Prilba</strain>
    </source>
</reference>
<dbReference type="EMBL" id="WHVB01000027">
    <property type="protein sequence ID" value="KAF8469871.1"/>
    <property type="molecule type" value="Genomic_DNA"/>
</dbReference>
<dbReference type="SUPFAM" id="SSF52058">
    <property type="entry name" value="L domain-like"/>
    <property type="match status" value="1"/>
</dbReference>
<dbReference type="OrthoDB" id="3264520at2759"/>
<reference evidence="2" key="1">
    <citation type="submission" date="2019-10" db="EMBL/GenBank/DDBJ databases">
        <authorList>
            <consortium name="DOE Joint Genome Institute"/>
            <person name="Kuo A."/>
            <person name="Miyauchi S."/>
            <person name="Kiss E."/>
            <person name="Drula E."/>
            <person name="Kohler A."/>
            <person name="Sanchez-Garcia M."/>
            <person name="Andreopoulos B."/>
            <person name="Barry K.W."/>
            <person name="Bonito G."/>
            <person name="Buee M."/>
            <person name="Carver A."/>
            <person name="Chen C."/>
            <person name="Cichocki N."/>
            <person name="Clum A."/>
            <person name="Culley D."/>
            <person name="Crous P.W."/>
            <person name="Fauchery L."/>
            <person name="Girlanda M."/>
            <person name="Hayes R."/>
            <person name="Keri Z."/>
            <person name="LaButti K."/>
            <person name="Lipzen A."/>
            <person name="Lombard V."/>
            <person name="Magnuson J."/>
            <person name="Maillard F."/>
            <person name="Morin E."/>
            <person name="Murat C."/>
            <person name="Nolan M."/>
            <person name="Ohm R."/>
            <person name="Pangilinan J."/>
            <person name="Pereira M."/>
            <person name="Perotto S."/>
            <person name="Peter M."/>
            <person name="Riley R."/>
            <person name="Sitrit Y."/>
            <person name="Stielow B."/>
            <person name="Szollosi G."/>
            <person name="Zifcakova L."/>
            <person name="Stursova M."/>
            <person name="Spatafora J.W."/>
            <person name="Tedersoo L."/>
            <person name="Vaario L.-M."/>
            <person name="Yamada A."/>
            <person name="Yan M."/>
            <person name="Wang P."/>
            <person name="Xu J."/>
            <person name="Bruns T."/>
            <person name="Baldrian P."/>
            <person name="Vilgalys R."/>
            <person name="Henrissat B."/>
            <person name="Grigoriev I.V."/>
            <person name="Hibbett D."/>
            <person name="Nagy L.G."/>
            <person name="Martin F.M."/>
        </authorList>
    </citation>
    <scope>NUCLEOTIDE SEQUENCE</scope>
    <source>
        <strain evidence="2">Prilba</strain>
    </source>
</reference>
<gene>
    <name evidence="2" type="ORF">DFH94DRAFT_847739</name>
</gene>
<accession>A0A9P5JYU2</accession>
<sequence>MAPIDVLPDDVLLAIFDFSLDRYSFREIIEAWQSLVHVCRRWRSVVFGSPLRLNLELVCIATTPARDTLNVWPPLPLVIRSYVYNQKDTDDFTTESVDNIIAVLDCSDRVSQINLHNVPNSYLEPLLAAVQKPFPNLTHLDLSSLRRPFIPDSFLGGSALRLQFLVLDGIPFPGLPKLLLSATHLVDLYLRNIPHSGYISPEVMAATLSMLTCLKPFSLEFHPPSIIPDQESRRPTPLTRFVLPVLTGFTFKGVSEYLEYFVALIDAPRLNGLNITFFNRIVFDRSQFIEFINRTPTLNAPEKAHVIFGVATARVKLSSPTSGHRELYVKFPCRELDRQVPSLEQLCTSFLLPLSILEDLYIYKAPRSRPHREGNI</sequence>
<name>A0A9P5JYU2_9AGAM</name>
<dbReference type="InterPro" id="IPR001810">
    <property type="entry name" value="F-box_dom"/>
</dbReference>
<evidence type="ECO:0000313" key="2">
    <source>
        <dbReference type="EMBL" id="KAF8469871.1"/>
    </source>
</evidence>
<evidence type="ECO:0000313" key="3">
    <source>
        <dbReference type="Proteomes" id="UP000759537"/>
    </source>
</evidence>
<dbReference type="Gene3D" id="3.80.10.10">
    <property type="entry name" value="Ribonuclease Inhibitor"/>
    <property type="match status" value="1"/>
</dbReference>